<sequence length="85" mass="9503">MCHKCGGIGHLANNCLKREKSNEIVETEEHNDKKECDSEKETEDSETSESNEINTINAQIDNFDLTYEVLDVNSSLPKAETSDPS</sequence>
<dbReference type="EMBL" id="AVOT02001956">
    <property type="protein sequence ID" value="MBW0468731.1"/>
    <property type="molecule type" value="Genomic_DNA"/>
</dbReference>
<dbReference type="GO" id="GO:0003676">
    <property type="term" value="F:nucleic acid binding"/>
    <property type="evidence" value="ECO:0007669"/>
    <property type="project" value="InterPro"/>
</dbReference>
<evidence type="ECO:0000313" key="5">
    <source>
        <dbReference type="Proteomes" id="UP000765509"/>
    </source>
</evidence>
<feature type="compositionally biased region" description="Acidic residues" evidence="2">
    <location>
        <begin position="40"/>
        <end position="49"/>
    </location>
</feature>
<protein>
    <recommendedName>
        <fullName evidence="3">CCHC-type domain-containing protein</fullName>
    </recommendedName>
</protein>
<feature type="compositionally biased region" description="Basic and acidic residues" evidence="2">
    <location>
        <begin position="19"/>
        <end position="39"/>
    </location>
</feature>
<name>A0A9Q3GII8_9BASI</name>
<evidence type="ECO:0000256" key="2">
    <source>
        <dbReference type="SAM" id="MobiDB-lite"/>
    </source>
</evidence>
<dbReference type="InterPro" id="IPR001878">
    <property type="entry name" value="Znf_CCHC"/>
</dbReference>
<keyword evidence="1" id="KW-0863">Zinc-finger</keyword>
<organism evidence="4 5">
    <name type="scientific">Austropuccinia psidii MF-1</name>
    <dbReference type="NCBI Taxonomy" id="1389203"/>
    <lineage>
        <taxon>Eukaryota</taxon>
        <taxon>Fungi</taxon>
        <taxon>Dikarya</taxon>
        <taxon>Basidiomycota</taxon>
        <taxon>Pucciniomycotina</taxon>
        <taxon>Pucciniomycetes</taxon>
        <taxon>Pucciniales</taxon>
        <taxon>Sphaerophragmiaceae</taxon>
        <taxon>Austropuccinia</taxon>
    </lineage>
</organism>
<keyword evidence="1" id="KW-0479">Metal-binding</keyword>
<proteinExistence type="predicted"/>
<evidence type="ECO:0000256" key="1">
    <source>
        <dbReference type="PROSITE-ProRule" id="PRU00047"/>
    </source>
</evidence>
<dbReference type="PROSITE" id="PS50158">
    <property type="entry name" value="ZF_CCHC"/>
    <property type="match status" value="1"/>
</dbReference>
<comment type="caution">
    <text evidence="4">The sequence shown here is derived from an EMBL/GenBank/DDBJ whole genome shotgun (WGS) entry which is preliminary data.</text>
</comment>
<reference evidence="4" key="1">
    <citation type="submission" date="2021-03" db="EMBL/GenBank/DDBJ databases">
        <title>Draft genome sequence of rust myrtle Austropuccinia psidii MF-1, a brazilian biotype.</title>
        <authorList>
            <person name="Quecine M.C."/>
            <person name="Pachon D.M.R."/>
            <person name="Bonatelli M.L."/>
            <person name="Correr F.H."/>
            <person name="Franceschini L.M."/>
            <person name="Leite T.F."/>
            <person name="Margarido G.R.A."/>
            <person name="Almeida C.A."/>
            <person name="Ferrarezi J.A."/>
            <person name="Labate C.A."/>
        </authorList>
    </citation>
    <scope>NUCLEOTIDE SEQUENCE</scope>
    <source>
        <strain evidence="4">MF-1</strain>
    </source>
</reference>
<keyword evidence="1" id="KW-0862">Zinc</keyword>
<dbReference type="Proteomes" id="UP000765509">
    <property type="component" value="Unassembled WGS sequence"/>
</dbReference>
<dbReference type="AlphaFoldDB" id="A0A9Q3GII8"/>
<evidence type="ECO:0000313" key="4">
    <source>
        <dbReference type="EMBL" id="MBW0468731.1"/>
    </source>
</evidence>
<feature type="region of interest" description="Disordered" evidence="2">
    <location>
        <begin position="19"/>
        <end position="57"/>
    </location>
</feature>
<accession>A0A9Q3GII8</accession>
<evidence type="ECO:0000259" key="3">
    <source>
        <dbReference type="PROSITE" id="PS50158"/>
    </source>
</evidence>
<feature type="domain" description="CCHC-type" evidence="3">
    <location>
        <begin position="2"/>
        <end position="15"/>
    </location>
</feature>
<gene>
    <name evidence="4" type="ORF">O181_008446</name>
</gene>
<dbReference type="GO" id="GO:0008270">
    <property type="term" value="F:zinc ion binding"/>
    <property type="evidence" value="ECO:0007669"/>
    <property type="project" value="UniProtKB-KW"/>
</dbReference>
<keyword evidence="5" id="KW-1185">Reference proteome</keyword>